<dbReference type="Proteomes" id="UP000188937">
    <property type="component" value="Chromosome"/>
</dbReference>
<evidence type="ECO:0000313" key="3">
    <source>
        <dbReference type="Proteomes" id="UP000188937"/>
    </source>
</evidence>
<name>A0A1U9KEX0_ACEAC</name>
<keyword evidence="3" id="KW-1185">Reference proteome</keyword>
<dbReference type="KEGG" id="aace:A0U92_05670"/>
<gene>
    <name evidence="2" type="ORF">A0U92_05670</name>
</gene>
<keyword evidence="1" id="KW-0472">Membrane</keyword>
<keyword evidence="1" id="KW-1133">Transmembrane helix</keyword>
<feature type="transmembrane region" description="Helical" evidence="1">
    <location>
        <begin position="12"/>
        <end position="35"/>
    </location>
</feature>
<protein>
    <submittedName>
        <fullName evidence="2">Uncharacterized protein</fullName>
    </submittedName>
</protein>
<keyword evidence="1" id="KW-0812">Transmembrane</keyword>
<dbReference type="EMBL" id="CP014692">
    <property type="protein sequence ID" value="AQS84345.1"/>
    <property type="molecule type" value="Genomic_DNA"/>
</dbReference>
<evidence type="ECO:0000313" key="2">
    <source>
        <dbReference type="EMBL" id="AQS84345.1"/>
    </source>
</evidence>
<organism evidence="2 3">
    <name type="scientific">Acetobacter aceti</name>
    <dbReference type="NCBI Taxonomy" id="435"/>
    <lineage>
        <taxon>Bacteria</taxon>
        <taxon>Pseudomonadati</taxon>
        <taxon>Pseudomonadota</taxon>
        <taxon>Alphaproteobacteria</taxon>
        <taxon>Acetobacterales</taxon>
        <taxon>Acetobacteraceae</taxon>
        <taxon>Acetobacter</taxon>
        <taxon>Acetobacter subgen. Acetobacter</taxon>
    </lineage>
</organism>
<sequence>MKTAIKDYVVASIITMVSILIFLQVAQNIDTIFTVNRKHKRRLRQEFKMNDNYKKMTLKDFICVLWPN</sequence>
<accession>A0A1U9KEX0</accession>
<proteinExistence type="predicted"/>
<dbReference type="AlphaFoldDB" id="A0A1U9KEX0"/>
<evidence type="ECO:0000256" key="1">
    <source>
        <dbReference type="SAM" id="Phobius"/>
    </source>
</evidence>
<reference evidence="2 3" key="1">
    <citation type="submission" date="2016-03" db="EMBL/GenBank/DDBJ databases">
        <title>Acetic acid bacteria sequencing.</title>
        <authorList>
            <person name="Brandt J."/>
            <person name="Jakob F."/>
            <person name="Vogel R.F."/>
        </authorList>
    </citation>
    <scope>NUCLEOTIDE SEQUENCE [LARGE SCALE GENOMIC DNA]</scope>
    <source>
        <strain evidence="2 3">TMW2.1153</strain>
    </source>
</reference>